<reference evidence="1 2" key="1">
    <citation type="journal article" date="2018" name="Front. Plant Sci.">
        <title>Red Clover (Trifolium pratense) and Zigzag Clover (T. medium) - A Picture of Genomic Similarities and Differences.</title>
        <authorList>
            <person name="Dluhosova J."/>
            <person name="Istvanek J."/>
            <person name="Nedelnik J."/>
            <person name="Repkova J."/>
        </authorList>
    </citation>
    <scope>NUCLEOTIDE SEQUENCE [LARGE SCALE GENOMIC DNA]</scope>
    <source>
        <strain evidence="2">cv. 10/8</strain>
        <tissue evidence="1">Leaf</tissue>
    </source>
</reference>
<comment type="caution">
    <text evidence="1">The sequence shown here is derived from an EMBL/GenBank/DDBJ whole genome shotgun (WGS) entry which is preliminary data.</text>
</comment>
<dbReference type="EMBL" id="LXQA010025115">
    <property type="protein sequence ID" value="MCH93508.1"/>
    <property type="molecule type" value="Genomic_DNA"/>
</dbReference>
<accession>A0A392N3G0</accession>
<feature type="non-terminal residue" evidence="1">
    <location>
        <position position="1"/>
    </location>
</feature>
<sequence length="96" mass="10854">KVDGQRTVVEQAIDPPKRGCTCRHSDAQCPQRWANGARISPWMGEKLLFNLHPRMSCSAYWGERISSDDHASVCRGACVQRSVLTWTRRTRLIGLS</sequence>
<dbReference type="Proteomes" id="UP000265520">
    <property type="component" value="Unassembled WGS sequence"/>
</dbReference>
<name>A0A392N3G0_9FABA</name>
<evidence type="ECO:0000313" key="2">
    <source>
        <dbReference type="Proteomes" id="UP000265520"/>
    </source>
</evidence>
<dbReference type="AlphaFoldDB" id="A0A392N3G0"/>
<organism evidence="1 2">
    <name type="scientific">Trifolium medium</name>
    <dbReference type="NCBI Taxonomy" id="97028"/>
    <lineage>
        <taxon>Eukaryota</taxon>
        <taxon>Viridiplantae</taxon>
        <taxon>Streptophyta</taxon>
        <taxon>Embryophyta</taxon>
        <taxon>Tracheophyta</taxon>
        <taxon>Spermatophyta</taxon>
        <taxon>Magnoliopsida</taxon>
        <taxon>eudicotyledons</taxon>
        <taxon>Gunneridae</taxon>
        <taxon>Pentapetalae</taxon>
        <taxon>rosids</taxon>
        <taxon>fabids</taxon>
        <taxon>Fabales</taxon>
        <taxon>Fabaceae</taxon>
        <taxon>Papilionoideae</taxon>
        <taxon>50 kb inversion clade</taxon>
        <taxon>NPAAA clade</taxon>
        <taxon>Hologalegina</taxon>
        <taxon>IRL clade</taxon>
        <taxon>Trifolieae</taxon>
        <taxon>Trifolium</taxon>
    </lineage>
</organism>
<keyword evidence="2" id="KW-1185">Reference proteome</keyword>
<proteinExistence type="predicted"/>
<protein>
    <submittedName>
        <fullName evidence="1">Uncharacterized protein</fullName>
    </submittedName>
</protein>
<evidence type="ECO:0000313" key="1">
    <source>
        <dbReference type="EMBL" id="MCH93508.1"/>
    </source>
</evidence>